<dbReference type="GO" id="GO:0016746">
    <property type="term" value="F:acyltransferase activity"/>
    <property type="evidence" value="ECO:0007669"/>
    <property type="project" value="UniProtKB-KW"/>
</dbReference>
<name>A0ABU9HC36_9GAMM</name>
<gene>
    <name evidence="4" type="ORF">V6255_09980</name>
</gene>
<dbReference type="RefSeq" id="WP_341628016.1">
    <property type="nucleotide sequence ID" value="NZ_JBAKBA010000020.1"/>
</dbReference>
<keyword evidence="1 4" id="KW-0808">Transferase</keyword>
<dbReference type="CDD" id="cd04301">
    <property type="entry name" value="NAT_SF"/>
    <property type="match status" value="1"/>
</dbReference>
<keyword evidence="5" id="KW-1185">Reference proteome</keyword>
<feature type="domain" description="N-acetyltransferase" evidence="3">
    <location>
        <begin position="1"/>
        <end position="134"/>
    </location>
</feature>
<evidence type="ECO:0000256" key="1">
    <source>
        <dbReference type="ARBA" id="ARBA00022679"/>
    </source>
</evidence>
<dbReference type="InterPro" id="IPR000182">
    <property type="entry name" value="GNAT_dom"/>
</dbReference>
<reference evidence="4 5" key="1">
    <citation type="submission" date="2024-02" db="EMBL/GenBank/DDBJ databases">
        <title>Bacteria isolated from the canopy kelp, Nereocystis luetkeana.</title>
        <authorList>
            <person name="Pfister C.A."/>
            <person name="Younker I.T."/>
            <person name="Light S.H."/>
        </authorList>
    </citation>
    <scope>NUCLEOTIDE SEQUENCE [LARGE SCALE GENOMIC DNA]</scope>
    <source>
        <strain evidence="4 5">TI.2.07</strain>
    </source>
</reference>
<dbReference type="EMBL" id="JBAKBA010000020">
    <property type="protein sequence ID" value="MEL0659463.1"/>
    <property type="molecule type" value="Genomic_DNA"/>
</dbReference>
<comment type="caution">
    <text evidence="4">The sequence shown here is derived from an EMBL/GenBank/DDBJ whole genome shotgun (WGS) entry which is preliminary data.</text>
</comment>
<proteinExistence type="predicted"/>
<evidence type="ECO:0000313" key="5">
    <source>
        <dbReference type="Proteomes" id="UP001366060"/>
    </source>
</evidence>
<dbReference type="InterPro" id="IPR050680">
    <property type="entry name" value="YpeA/RimI_acetyltransf"/>
</dbReference>
<dbReference type="Gene3D" id="3.40.630.30">
    <property type="match status" value="1"/>
</dbReference>
<organism evidence="4 5">
    <name type="scientific">Psychromonas arctica</name>
    <dbReference type="NCBI Taxonomy" id="168275"/>
    <lineage>
        <taxon>Bacteria</taxon>
        <taxon>Pseudomonadati</taxon>
        <taxon>Pseudomonadota</taxon>
        <taxon>Gammaproteobacteria</taxon>
        <taxon>Alteromonadales</taxon>
        <taxon>Psychromonadaceae</taxon>
        <taxon>Psychromonas</taxon>
    </lineage>
</organism>
<sequence length="134" mass="15551">MKVVSIKWQDTILVRHQVLWPDKPPEFCRVEGDEQALHFAVMSNQQTVCVASLYLDNNTARLRKFATLSAFQGKGVGTFMINYLIDNLKLQGINYLWFDARESALGFYQRFGFDKTGELFYKSDVAYYRMSKSL</sequence>
<keyword evidence="2 4" id="KW-0012">Acyltransferase</keyword>
<dbReference type="InterPro" id="IPR016181">
    <property type="entry name" value="Acyl_CoA_acyltransferase"/>
</dbReference>
<dbReference type="EC" id="2.3.1.-" evidence="4"/>
<dbReference type="PROSITE" id="PS51186">
    <property type="entry name" value="GNAT"/>
    <property type="match status" value="1"/>
</dbReference>
<evidence type="ECO:0000313" key="4">
    <source>
        <dbReference type="EMBL" id="MEL0659463.1"/>
    </source>
</evidence>
<dbReference type="SUPFAM" id="SSF55729">
    <property type="entry name" value="Acyl-CoA N-acyltransferases (Nat)"/>
    <property type="match status" value="1"/>
</dbReference>
<accession>A0ABU9HC36</accession>
<dbReference type="PANTHER" id="PTHR43420:SF12">
    <property type="entry name" value="N-ACETYLTRANSFERASE DOMAIN-CONTAINING PROTEIN"/>
    <property type="match status" value="1"/>
</dbReference>
<protein>
    <submittedName>
        <fullName evidence="4">GNAT family N-acetyltransferase</fullName>
        <ecNumber evidence="4">2.3.1.-</ecNumber>
    </submittedName>
</protein>
<evidence type="ECO:0000259" key="3">
    <source>
        <dbReference type="PROSITE" id="PS51186"/>
    </source>
</evidence>
<evidence type="ECO:0000256" key="2">
    <source>
        <dbReference type="ARBA" id="ARBA00023315"/>
    </source>
</evidence>
<dbReference type="PANTHER" id="PTHR43420">
    <property type="entry name" value="ACETYLTRANSFERASE"/>
    <property type="match status" value="1"/>
</dbReference>
<dbReference type="Proteomes" id="UP001366060">
    <property type="component" value="Unassembled WGS sequence"/>
</dbReference>
<dbReference type="Pfam" id="PF13673">
    <property type="entry name" value="Acetyltransf_10"/>
    <property type="match status" value="1"/>
</dbReference>